<dbReference type="GO" id="GO:1990904">
    <property type="term" value="C:ribonucleoprotein complex"/>
    <property type="evidence" value="ECO:0007669"/>
    <property type="project" value="UniProtKB-KW"/>
</dbReference>
<evidence type="ECO:0000256" key="4">
    <source>
        <dbReference type="HAMAP-Rule" id="MF_01369"/>
    </source>
</evidence>
<dbReference type="Pfam" id="PF00276">
    <property type="entry name" value="Ribosomal_L23"/>
    <property type="match status" value="1"/>
</dbReference>
<evidence type="ECO:0000256" key="1">
    <source>
        <dbReference type="ARBA" id="ARBA00006700"/>
    </source>
</evidence>
<comment type="caution">
    <text evidence="5">The sequence shown here is derived from an EMBL/GenBank/DDBJ whole genome shotgun (WGS) entry which is preliminary data.</text>
</comment>
<dbReference type="InterPro" id="IPR013025">
    <property type="entry name" value="Ribosomal_uL23-like"/>
</dbReference>
<dbReference type="RefSeq" id="WP_004024702.1">
    <property type="nucleotide sequence ID" value="NZ_AWQU01000085.1"/>
</dbReference>
<comment type="function">
    <text evidence="4">One of the early assembly proteins it binds 23S rRNA. One of the proteins that surrounds the polypeptide exit tunnel on the outside of the ribosome. Forms the main docking site for trigger factor binding to the ribosome.</text>
</comment>
<dbReference type="InterPro" id="IPR012678">
    <property type="entry name" value="Ribosomal_uL23/eL15/eS24_sf"/>
</dbReference>
<dbReference type="GO" id="GO:0005840">
    <property type="term" value="C:ribosome"/>
    <property type="evidence" value="ECO:0007669"/>
    <property type="project" value="UniProtKB-KW"/>
</dbReference>
<keyword evidence="6" id="KW-1185">Reference proteome</keyword>
<evidence type="ECO:0000313" key="6">
    <source>
        <dbReference type="Proteomes" id="UP000028523"/>
    </source>
</evidence>
<reference evidence="5 6" key="1">
    <citation type="journal article" date="2014" name="PLoS ONE">
        <title>Reduction of Hydrogen Peroxide Accumulation and Toxicity by a Catalase from Mycoplasma iowae.</title>
        <authorList>
            <person name="Pritchard R.E."/>
            <person name="Prassinos A.J."/>
            <person name="Osborne J.D."/>
            <person name="Raviv Z."/>
            <person name="Balish M.F."/>
        </authorList>
    </citation>
    <scope>NUCLEOTIDE SEQUENCE [LARGE SCALE GENOMIC DNA]</scope>
    <source>
        <strain evidence="5 6">DK-CPA</strain>
    </source>
</reference>
<gene>
    <name evidence="4 5" type="primary">rplW</name>
    <name evidence="5" type="ORF">P271_221</name>
</gene>
<keyword evidence="3 4" id="KW-0687">Ribonucleoprotein</keyword>
<sequence>MDLLSVIVKPVFSEKSYGLKAEEIKKYMFEVNKKANKYEIALAFEMIYGIKPEKINIVNRKPTAIRTGTRNPGLTKFKKIAYITLPKGVDIAMDEEEAKEAKETKKENK</sequence>
<accession>A0A084U352</accession>
<dbReference type="GeneID" id="96866277"/>
<keyword evidence="2 4" id="KW-0689">Ribosomal protein</keyword>
<dbReference type="Proteomes" id="UP000028523">
    <property type="component" value="Unassembled WGS sequence"/>
</dbReference>
<protein>
    <recommendedName>
        <fullName evidence="4">Large ribosomal subunit protein uL23</fullName>
    </recommendedName>
</protein>
<evidence type="ECO:0000256" key="3">
    <source>
        <dbReference type="ARBA" id="ARBA00023274"/>
    </source>
</evidence>
<organism evidence="5 6">
    <name type="scientific">Malacoplasma iowae DK-CPA</name>
    <dbReference type="NCBI Taxonomy" id="1394179"/>
    <lineage>
        <taxon>Bacteria</taxon>
        <taxon>Bacillati</taxon>
        <taxon>Mycoplasmatota</taxon>
        <taxon>Mycoplasmoidales</taxon>
        <taxon>Mycoplasmoidaceae</taxon>
        <taxon>Malacoplasma</taxon>
    </lineage>
</organism>
<dbReference type="EMBL" id="AWQU01000085">
    <property type="protein sequence ID" value="KFB07388.1"/>
    <property type="molecule type" value="Genomic_DNA"/>
</dbReference>
<dbReference type="GO" id="GO:0003735">
    <property type="term" value="F:structural constituent of ribosome"/>
    <property type="evidence" value="ECO:0007669"/>
    <property type="project" value="InterPro"/>
</dbReference>
<dbReference type="InterPro" id="IPR012677">
    <property type="entry name" value="Nucleotide-bd_a/b_plait_sf"/>
</dbReference>
<keyword evidence="4" id="KW-0699">rRNA-binding</keyword>
<dbReference type="GO" id="GO:0006412">
    <property type="term" value="P:translation"/>
    <property type="evidence" value="ECO:0007669"/>
    <property type="project" value="UniProtKB-UniRule"/>
</dbReference>
<comment type="subunit">
    <text evidence="4">Part of the 50S ribosomal subunit. Contacts protein L29, and trigger factor when it is bound to the ribosome.</text>
</comment>
<name>A0A084U352_MALIO</name>
<keyword evidence="4" id="KW-0694">RNA-binding</keyword>
<dbReference type="SUPFAM" id="SSF54189">
    <property type="entry name" value="Ribosomal proteins S24e, L23 and L15e"/>
    <property type="match status" value="1"/>
</dbReference>
<comment type="similarity">
    <text evidence="1 4">Belongs to the universal ribosomal protein uL23 family.</text>
</comment>
<dbReference type="HAMAP" id="MF_01369_B">
    <property type="entry name" value="Ribosomal_uL23_B"/>
    <property type="match status" value="1"/>
</dbReference>
<evidence type="ECO:0000256" key="2">
    <source>
        <dbReference type="ARBA" id="ARBA00022980"/>
    </source>
</evidence>
<evidence type="ECO:0000313" key="5">
    <source>
        <dbReference type="EMBL" id="KFB07388.1"/>
    </source>
</evidence>
<dbReference type="Gene3D" id="3.30.70.330">
    <property type="match status" value="1"/>
</dbReference>
<dbReference type="GO" id="GO:0019843">
    <property type="term" value="F:rRNA binding"/>
    <property type="evidence" value="ECO:0007669"/>
    <property type="project" value="UniProtKB-UniRule"/>
</dbReference>
<dbReference type="AlphaFoldDB" id="A0A084U352"/>
<proteinExistence type="inferred from homology"/>